<keyword evidence="4" id="KW-0812">Transmembrane</keyword>
<keyword evidence="1 3" id="KW-0853">WD repeat</keyword>
<dbReference type="Gene3D" id="3.40.50.300">
    <property type="entry name" value="P-loop containing nucleotide triphosphate hydrolases"/>
    <property type="match status" value="1"/>
</dbReference>
<feature type="domain" description="Novel STAND NTPase 1" evidence="5">
    <location>
        <begin position="229"/>
        <end position="614"/>
    </location>
</feature>
<dbReference type="GO" id="GO:0008233">
    <property type="term" value="F:peptidase activity"/>
    <property type="evidence" value="ECO:0007669"/>
    <property type="project" value="UniProtKB-KW"/>
</dbReference>
<feature type="transmembrane region" description="Helical" evidence="4">
    <location>
        <begin position="664"/>
        <end position="684"/>
    </location>
</feature>
<dbReference type="InterPro" id="IPR009003">
    <property type="entry name" value="Peptidase_S1_PA"/>
</dbReference>
<keyword evidence="4" id="KW-1133">Transmembrane helix</keyword>
<dbReference type="PROSITE" id="PS50082">
    <property type="entry name" value="WD_REPEATS_2"/>
    <property type="match status" value="1"/>
</dbReference>
<feature type="non-terminal residue" evidence="6">
    <location>
        <position position="1179"/>
    </location>
</feature>
<dbReference type="Gene3D" id="2.40.10.10">
    <property type="entry name" value="Trypsin-like serine proteases"/>
    <property type="match status" value="2"/>
</dbReference>
<dbReference type="SUPFAM" id="SSF50494">
    <property type="entry name" value="Trypsin-like serine proteases"/>
    <property type="match status" value="1"/>
</dbReference>
<dbReference type="InterPro" id="IPR001680">
    <property type="entry name" value="WD40_rpt"/>
</dbReference>
<evidence type="ECO:0000313" key="6">
    <source>
        <dbReference type="EMBL" id="NJP97622.1"/>
    </source>
</evidence>
<feature type="repeat" description="WD" evidence="3">
    <location>
        <begin position="852"/>
        <end position="893"/>
    </location>
</feature>
<proteinExistence type="predicted"/>
<dbReference type="PROSITE" id="PS50294">
    <property type="entry name" value="WD_REPEATS_REGION"/>
    <property type="match status" value="1"/>
</dbReference>
<comment type="caution">
    <text evidence="6">The sequence shown here is derived from an EMBL/GenBank/DDBJ whole genome shotgun (WGS) entry which is preliminary data.</text>
</comment>
<dbReference type="Gene3D" id="2.130.10.10">
    <property type="entry name" value="YVTN repeat-like/Quinoprotein amine dehydrogenase"/>
    <property type="match status" value="1"/>
</dbReference>
<gene>
    <name evidence="6" type="ORF">HCN51_50770</name>
</gene>
<evidence type="ECO:0000256" key="3">
    <source>
        <dbReference type="PROSITE-ProRule" id="PRU00221"/>
    </source>
</evidence>
<dbReference type="SUPFAM" id="SSF52540">
    <property type="entry name" value="P-loop containing nucleoside triphosphate hydrolases"/>
    <property type="match status" value="1"/>
</dbReference>
<accession>A0ABX1BKU8</accession>
<dbReference type="GO" id="GO:0006508">
    <property type="term" value="P:proteolysis"/>
    <property type="evidence" value="ECO:0007669"/>
    <property type="project" value="UniProtKB-KW"/>
</dbReference>
<dbReference type="InterPro" id="IPR019775">
    <property type="entry name" value="WD40_repeat_CS"/>
</dbReference>
<dbReference type="EMBL" id="JAATEP010000069">
    <property type="protein sequence ID" value="NJP97622.1"/>
    <property type="molecule type" value="Genomic_DNA"/>
</dbReference>
<dbReference type="InterPro" id="IPR015943">
    <property type="entry name" value="WD40/YVTN_repeat-like_dom_sf"/>
</dbReference>
<keyword evidence="6" id="KW-0645">Protease</keyword>
<dbReference type="Proteomes" id="UP000696294">
    <property type="component" value="Unassembled WGS sequence"/>
</dbReference>
<evidence type="ECO:0000256" key="1">
    <source>
        <dbReference type="ARBA" id="ARBA00022574"/>
    </source>
</evidence>
<protein>
    <submittedName>
        <fullName evidence="6">Serine protease</fullName>
    </submittedName>
</protein>
<evidence type="ECO:0000256" key="4">
    <source>
        <dbReference type="SAM" id="Phobius"/>
    </source>
</evidence>
<dbReference type="InterPro" id="IPR043504">
    <property type="entry name" value="Peptidase_S1_PA_chymotrypsin"/>
</dbReference>
<dbReference type="Pfam" id="PF13365">
    <property type="entry name" value="Trypsin_2"/>
    <property type="match status" value="1"/>
</dbReference>
<evidence type="ECO:0000313" key="7">
    <source>
        <dbReference type="Proteomes" id="UP000696294"/>
    </source>
</evidence>
<dbReference type="PROSITE" id="PS00678">
    <property type="entry name" value="WD_REPEATS_1"/>
    <property type="match status" value="1"/>
</dbReference>
<dbReference type="RefSeq" id="WP_168020037.1">
    <property type="nucleotide sequence ID" value="NZ_JAATEP010000069.1"/>
</dbReference>
<dbReference type="SUPFAM" id="SSF82171">
    <property type="entry name" value="DPP6 N-terminal domain-like"/>
    <property type="match status" value="1"/>
</dbReference>
<name>A0ABX1BKU8_9ACTN</name>
<keyword evidence="6" id="KW-0378">Hydrolase</keyword>
<evidence type="ECO:0000259" key="5">
    <source>
        <dbReference type="Pfam" id="PF20703"/>
    </source>
</evidence>
<organism evidence="6 7">
    <name type="scientific">Nonomuraea composti</name>
    <dbReference type="NCBI Taxonomy" id="2720023"/>
    <lineage>
        <taxon>Bacteria</taxon>
        <taxon>Bacillati</taxon>
        <taxon>Actinomycetota</taxon>
        <taxon>Actinomycetes</taxon>
        <taxon>Streptosporangiales</taxon>
        <taxon>Streptosporangiaceae</taxon>
        <taxon>Nonomuraea</taxon>
    </lineage>
</organism>
<keyword evidence="4" id="KW-0472">Membrane</keyword>
<dbReference type="Pfam" id="PF20703">
    <property type="entry name" value="nSTAND1"/>
    <property type="match status" value="1"/>
</dbReference>
<evidence type="ECO:0000256" key="2">
    <source>
        <dbReference type="ARBA" id="ARBA00022737"/>
    </source>
</evidence>
<keyword evidence="2" id="KW-0677">Repeat</keyword>
<dbReference type="InterPro" id="IPR049052">
    <property type="entry name" value="nSTAND1"/>
</dbReference>
<sequence length="1179" mass="127040">MAETAWAWPGGPHEALAAAVVRIMGRHDALGGAGFVIAPSLVLTCAHVVSDALERPRQEPVAEGTPVVVEFPLSEPPAGGDARPRWPAVVETWVPIRADRTGDLALLRLPEPVPGARPLAMADPGAVGGGQVRVVGFPRDAPGGDWFEGRLGGPTSEGWMQLSRAHGQTVHVRPGFSGSPVWDDALSAVIGLVVAAQPVGDAQQAYALRTRTIVREIPALGHLIRPPSPFRGLKPYEEGDADVFFGRKEDVDTVVTVLYQARTVTMYGPSGCGKSSLALAGVVPRVRADGHDALVFNAGRISSMRSALATELYEAVRSGRYGPARVDGAGQIEKWLADKGLADTLHGVRGTTAGELIVVLDQAEALLNRTPAELDELTDLLFARDGGARVLVMLRSDLVDAVLRHPRLGPALLGGRTLPLTPMSAGQLEEVITKPVERLPAVRYEPGLARRILDDAGGEPGVLPLLGFVLQQLWDQQDGGYLRNAAYERLGRVSGALEQHAKQTWSGLFTGRPEQEEAARRLLTKLVRMLPDSQILLRRRLTRDEVDETQWEIAAAFAKERLLVLHGGEGRPESAELAHEALITAWPMLRDQVDRDRRFLAGQAELEQDVRRRQRGGPLLTGAQLAAIDQWAGGREDDLTEEQRRFLASSREQARTERRRRRTAWFTLAVVLVLIVALATFGIVQRQVSAVQAGENASRMLASSIEDMLEGDPGLAALAAVAAYEVAPTQEATNALLQRYDQLKDAAWMLAGFEGLIMNTAMSADGKVLLGTSVGGRGTLFVRHAGGRVLRRHLGLPGNLAFPLISRDGRRIAYARDGSDSMFWHDIRHAENDIIVGPAHQLPGAAPQKFASGGRDGSLNIVSFSPSAERIATVTFDGRLRVWDLRTQRLQNLPKRFPGLLQVWFGPDEHTLVGARLHGPNSLVSLDLRTGAVREFEDRRGRSVPSSVETALSGDGGVLTVCRKPYDGGKAVYRVIRVSDGRELARYVSTAAYSSCRRPAISPTGDHVAVNEGDGVWMLVGAGKGTPPRRHTGPVISYTGVVGPLLGTPADPVVVHRDRVSVTGWELRADDGLAAYSPPALLGAGRSMVVRIGKVDGKAADRLAVLETEGRGRTLAEVPIPPAPRDRDRLLAVNQAETLVADVSDLNKITVYALPDLREVISFTAGTPPRGEDGLQEPV</sequence>
<dbReference type="InterPro" id="IPR027417">
    <property type="entry name" value="P-loop_NTPase"/>
</dbReference>
<keyword evidence="7" id="KW-1185">Reference proteome</keyword>
<reference evidence="6 7" key="1">
    <citation type="submission" date="2020-03" db="EMBL/GenBank/DDBJ databases">
        <title>WGS of actinomycetes isolated from Thailand.</title>
        <authorList>
            <person name="Thawai C."/>
        </authorList>
    </citation>
    <scope>NUCLEOTIDE SEQUENCE [LARGE SCALE GENOMIC DNA]</scope>
    <source>
        <strain evidence="6 7">FMUSA5-5</strain>
    </source>
</reference>